<proteinExistence type="predicted"/>
<evidence type="ECO:0000313" key="2">
    <source>
        <dbReference type="Proteomes" id="UP000179001"/>
    </source>
</evidence>
<reference evidence="1 2" key="1">
    <citation type="journal article" date="2016" name="Nat. Commun.">
        <title>Thousands of microbial genomes shed light on interconnected biogeochemical processes in an aquifer system.</title>
        <authorList>
            <person name="Anantharaman K."/>
            <person name="Brown C.T."/>
            <person name="Hug L.A."/>
            <person name="Sharon I."/>
            <person name="Castelle C.J."/>
            <person name="Probst A.J."/>
            <person name="Thomas B.C."/>
            <person name="Singh A."/>
            <person name="Wilkins M.J."/>
            <person name="Karaoz U."/>
            <person name="Brodie E.L."/>
            <person name="Williams K.H."/>
            <person name="Hubbard S.S."/>
            <person name="Banfield J.F."/>
        </authorList>
    </citation>
    <scope>NUCLEOTIDE SEQUENCE [LARGE SCALE GENOMIC DNA]</scope>
</reference>
<gene>
    <name evidence="1" type="ORF">A2478_02640</name>
</gene>
<name>A0A1F5T0N8_9BACT</name>
<dbReference type="EMBL" id="MFGJ01000005">
    <property type="protein sequence ID" value="OGF32508.1"/>
    <property type="molecule type" value="Genomic_DNA"/>
</dbReference>
<sequence length="132" mass="15304">MGTNQYRKFPPGTIMRLGNILLVKVNQEQPPEIHLPPDPCVQINIGKIITMPEIDDDLVTPVTTINLIFQYLERTTLKFIEDGKPFFDLLTEQFYLRLDFQISHCQVCLQLKTGKIVYFHTSRDILTVQLNL</sequence>
<dbReference type="Proteomes" id="UP000179001">
    <property type="component" value="Unassembled WGS sequence"/>
</dbReference>
<dbReference type="AlphaFoldDB" id="A0A1F5T0N8"/>
<protein>
    <submittedName>
        <fullName evidence="1">Uncharacterized protein</fullName>
    </submittedName>
</protein>
<accession>A0A1F5T0N8</accession>
<evidence type="ECO:0000313" key="1">
    <source>
        <dbReference type="EMBL" id="OGF32508.1"/>
    </source>
</evidence>
<organism evidence="1 2">
    <name type="scientific">Candidatus Falkowbacteria bacterium RIFOXYC2_FULL_36_12</name>
    <dbReference type="NCBI Taxonomy" id="1798002"/>
    <lineage>
        <taxon>Bacteria</taxon>
        <taxon>Candidatus Falkowiibacteriota</taxon>
    </lineage>
</organism>
<comment type="caution">
    <text evidence="1">The sequence shown here is derived from an EMBL/GenBank/DDBJ whole genome shotgun (WGS) entry which is preliminary data.</text>
</comment>